<proteinExistence type="predicted"/>
<evidence type="ECO:0000313" key="1">
    <source>
        <dbReference type="Ensembl" id="ENSNMLP00000019869.1"/>
    </source>
</evidence>
<sequence>MVVLALREAALGCGCQVHHAGPFLLSCTHGVAGAAWLSRLRCAIFPRAAQTLLMGSFRDIATQISKDLEL</sequence>
<accession>A0A8C6TGR2</accession>
<dbReference type="AlphaFoldDB" id="A0A8C6TGR2"/>
<dbReference type="Proteomes" id="UP000694523">
    <property type="component" value="Unplaced"/>
</dbReference>
<reference evidence="1" key="2">
    <citation type="submission" date="2025-09" db="UniProtKB">
        <authorList>
            <consortium name="Ensembl"/>
        </authorList>
    </citation>
    <scope>IDENTIFICATION</scope>
</reference>
<evidence type="ECO:0000313" key="2">
    <source>
        <dbReference type="Proteomes" id="UP000694523"/>
    </source>
</evidence>
<protein>
    <submittedName>
        <fullName evidence="1">Uncharacterized protein</fullName>
    </submittedName>
</protein>
<dbReference type="Ensembl" id="ENSNMLT00000022304.1">
    <property type="protein sequence ID" value="ENSNMLP00000019869.1"/>
    <property type="gene ID" value="ENSNMLG00000012997.1"/>
</dbReference>
<name>A0A8C6TGR2_9GOBI</name>
<organism evidence="1 2">
    <name type="scientific">Neogobius melanostomus</name>
    <name type="common">round goby</name>
    <dbReference type="NCBI Taxonomy" id="47308"/>
    <lineage>
        <taxon>Eukaryota</taxon>
        <taxon>Metazoa</taxon>
        <taxon>Chordata</taxon>
        <taxon>Craniata</taxon>
        <taxon>Vertebrata</taxon>
        <taxon>Euteleostomi</taxon>
        <taxon>Actinopterygii</taxon>
        <taxon>Neopterygii</taxon>
        <taxon>Teleostei</taxon>
        <taxon>Neoteleostei</taxon>
        <taxon>Acanthomorphata</taxon>
        <taxon>Gobiaria</taxon>
        <taxon>Gobiiformes</taxon>
        <taxon>Gobioidei</taxon>
        <taxon>Gobiidae</taxon>
        <taxon>Benthophilinae</taxon>
        <taxon>Neogobiini</taxon>
        <taxon>Neogobius</taxon>
    </lineage>
</organism>
<dbReference type="PROSITE" id="PS51257">
    <property type="entry name" value="PROKAR_LIPOPROTEIN"/>
    <property type="match status" value="1"/>
</dbReference>
<keyword evidence="2" id="KW-1185">Reference proteome</keyword>
<reference evidence="1" key="1">
    <citation type="submission" date="2025-08" db="UniProtKB">
        <authorList>
            <consortium name="Ensembl"/>
        </authorList>
    </citation>
    <scope>IDENTIFICATION</scope>
</reference>